<keyword evidence="2" id="KW-1185">Reference proteome</keyword>
<sequence length="92" mass="10526">MHGCYGGCWFLTFSYLLVVAFFVKSDYRSAKLGMKLEWMEGTVRVIFGPKPAFRSDFSDGKPLPTDLPEMTILRSLMKGVLHYNGERVMFCC</sequence>
<protein>
    <submittedName>
        <fullName evidence="1">Uncharacterized protein</fullName>
    </submittedName>
</protein>
<dbReference type="EMBL" id="CM042028">
    <property type="protein sequence ID" value="KAI3797571.1"/>
    <property type="molecule type" value="Genomic_DNA"/>
</dbReference>
<proteinExistence type="predicted"/>
<evidence type="ECO:0000313" key="2">
    <source>
        <dbReference type="Proteomes" id="UP001056120"/>
    </source>
</evidence>
<name>A0ACB9HQ11_9ASTR</name>
<accession>A0ACB9HQ11</accession>
<comment type="caution">
    <text evidence="1">The sequence shown here is derived from an EMBL/GenBank/DDBJ whole genome shotgun (WGS) entry which is preliminary data.</text>
</comment>
<reference evidence="1 2" key="2">
    <citation type="journal article" date="2022" name="Mol. Ecol. Resour.">
        <title>The genomes of chicory, endive, great burdock and yacon provide insights into Asteraceae paleo-polyploidization history and plant inulin production.</title>
        <authorList>
            <person name="Fan W."/>
            <person name="Wang S."/>
            <person name="Wang H."/>
            <person name="Wang A."/>
            <person name="Jiang F."/>
            <person name="Liu H."/>
            <person name="Zhao H."/>
            <person name="Xu D."/>
            <person name="Zhang Y."/>
        </authorList>
    </citation>
    <scope>NUCLEOTIDE SEQUENCE [LARGE SCALE GENOMIC DNA]</scope>
    <source>
        <strain evidence="2">cv. Yunnan</strain>
        <tissue evidence="1">Leaves</tissue>
    </source>
</reference>
<reference evidence="2" key="1">
    <citation type="journal article" date="2022" name="Mol. Ecol. Resour.">
        <title>The genomes of chicory, endive, great burdock and yacon provide insights into Asteraceae palaeo-polyploidization history and plant inulin production.</title>
        <authorList>
            <person name="Fan W."/>
            <person name="Wang S."/>
            <person name="Wang H."/>
            <person name="Wang A."/>
            <person name="Jiang F."/>
            <person name="Liu H."/>
            <person name="Zhao H."/>
            <person name="Xu D."/>
            <person name="Zhang Y."/>
        </authorList>
    </citation>
    <scope>NUCLEOTIDE SEQUENCE [LARGE SCALE GENOMIC DNA]</scope>
    <source>
        <strain evidence="2">cv. Yunnan</strain>
    </source>
</reference>
<organism evidence="1 2">
    <name type="scientific">Smallanthus sonchifolius</name>
    <dbReference type="NCBI Taxonomy" id="185202"/>
    <lineage>
        <taxon>Eukaryota</taxon>
        <taxon>Viridiplantae</taxon>
        <taxon>Streptophyta</taxon>
        <taxon>Embryophyta</taxon>
        <taxon>Tracheophyta</taxon>
        <taxon>Spermatophyta</taxon>
        <taxon>Magnoliopsida</taxon>
        <taxon>eudicotyledons</taxon>
        <taxon>Gunneridae</taxon>
        <taxon>Pentapetalae</taxon>
        <taxon>asterids</taxon>
        <taxon>campanulids</taxon>
        <taxon>Asterales</taxon>
        <taxon>Asteraceae</taxon>
        <taxon>Asteroideae</taxon>
        <taxon>Heliantheae alliance</taxon>
        <taxon>Millerieae</taxon>
        <taxon>Smallanthus</taxon>
    </lineage>
</organism>
<gene>
    <name evidence="1" type="ORF">L1987_32829</name>
</gene>
<evidence type="ECO:0000313" key="1">
    <source>
        <dbReference type="EMBL" id="KAI3797571.1"/>
    </source>
</evidence>
<dbReference type="Proteomes" id="UP001056120">
    <property type="component" value="Linkage Group LG11"/>
</dbReference>